<feature type="binding site" evidence="2">
    <location>
        <position position="169"/>
    </location>
    <ligand>
        <name>Mn(2+)</name>
        <dbReference type="ChEBI" id="CHEBI:29035"/>
        <label>2</label>
    </ligand>
</feature>
<dbReference type="PIRSF" id="PIRSF005962">
    <property type="entry name" value="Pept_M20D_amidohydro"/>
    <property type="match status" value="1"/>
</dbReference>
<feature type="binding site" evidence="2">
    <location>
        <position position="144"/>
    </location>
    <ligand>
        <name>Mn(2+)</name>
        <dbReference type="ChEBI" id="CHEBI:29035"/>
        <label>2</label>
    </ligand>
</feature>
<keyword evidence="1" id="KW-0378">Hydrolase</keyword>
<dbReference type="PANTHER" id="PTHR11014:SF63">
    <property type="entry name" value="METALLOPEPTIDASE, PUTATIVE (AFU_ORTHOLOGUE AFUA_6G09600)-RELATED"/>
    <property type="match status" value="1"/>
</dbReference>
<dbReference type="InterPro" id="IPR002933">
    <property type="entry name" value="Peptidase_M20"/>
</dbReference>
<evidence type="ECO:0000313" key="5">
    <source>
        <dbReference type="Proteomes" id="UP000221020"/>
    </source>
</evidence>
<proteinExistence type="predicted"/>
<dbReference type="FunFam" id="3.30.70.360:FF:000001">
    <property type="entry name" value="N-acetyldiaminopimelate deacetylase"/>
    <property type="match status" value="1"/>
</dbReference>
<reference evidence="4 5" key="1">
    <citation type="submission" date="2017-09" db="EMBL/GenBank/DDBJ databases">
        <title>Large-scale bioinformatics analysis of Bacillus genomes uncovers conserved roles of natural products in bacterial physiology.</title>
        <authorList>
            <consortium name="Agbiome Team Llc"/>
            <person name="Bleich R.M."/>
            <person name="Grubbs K.J."/>
            <person name="Santa Maria K.C."/>
            <person name="Allen S.E."/>
            <person name="Farag S."/>
            <person name="Shank E.A."/>
            <person name="Bowers A."/>
        </authorList>
    </citation>
    <scope>NUCLEOTIDE SEQUENCE [LARGE SCALE GENOMIC DNA]</scope>
    <source>
        <strain evidence="4 5">AFS092012</strain>
    </source>
</reference>
<dbReference type="Pfam" id="PF07687">
    <property type="entry name" value="M20_dimer"/>
    <property type="match status" value="1"/>
</dbReference>
<evidence type="ECO:0000256" key="2">
    <source>
        <dbReference type="PIRSR" id="PIRSR005962-1"/>
    </source>
</evidence>
<dbReference type="EMBL" id="NVOR01000021">
    <property type="protein sequence ID" value="PED83201.1"/>
    <property type="molecule type" value="Genomic_DNA"/>
</dbReference>
<dbReference type="NCBIfam" id="TIGR01891">
    <property type="entry name" value="amidohydrolases"/>
    <property type="match status" value="1"/>
</dbReference>
<dbReference type="InterPro" id="IPR036264">
    <property type="entry name" value="Bact_exopeptidase_dim_dom"/>
</dbReference>
<dbReference type="Gene3D" id="3.30.70.360">
    <property type="match status" value="1"/>
</dbReference>
<feature type="domain" description="Peptidase M20 dimerisation" evidence="3">
    <location>
        <begin position="193"/>
        <end position="285"/>
    </location>
</feature>
<dbReference type="AlphaFoldDB" id="A0AA91ZTV5"/>
<sequence>MEHGKKKWRKLVSEEKIIEWRRHFHKSPELSFHEEQTSQFIYDTLCSFSTFEVTRPTKYSVMAKKKGKKTGEKTGRIVAIRADMDALPIQEETLKLYTSATPGVMHACGHDAHTAILLGTAEAIAKMNEEWEGEIRLFFQHAEEVYPGGGQEMVRAGVMDGVDYIIGLHVMSGLESGKIGIVYGPMMAAPDVFTIEVKGRGGHAARPEETIDPIAIGTQIVTNLQHIVSRNTGAFMQRVVSVTQFHGGTADNIIPNTASLMGTVRSFDQKLRKEAEEKIEQIVKGITEAHGATYEYTYRYGYDPVINDAFITRAVEESAVELFGKEKIVQLAPSMGGEDFSAYLRKAPGCFFKLGTGNEKMETCYPHHHPKFDVDESALVYGAELFLQVTMKLLET</sequence>
<feature type="binding site" evidence="2">
    <location>
        <position position="368"/>
    </location>
    <ligand>
        <name>Mn(2+)</name>
        <dbReference type="ChEBI" id="CHEBI:29035"/>
        <label>2</label>
    </ligand>
</feature>
<dbReference type="GO" id="GO:0050118">
    <property type="term" value="F:N-acetyldiaminopimelate deacetylase activity"/>
    <property type="evidence" value="ECO:0007669"/>
    <property type="project" value="UniProtKB-ARBA"/>
</dbReference>
<comment type="cofactor">
    <cofactor evidence="2">
        <name>Mn(2+)</name>
        <dbReference type="ChEBI" id="CHEBI:29035"/>
    </cofactor>
    <text evidence="2">The Mn(2+) ion enhances activity.</text>
</comment>
<accession>A0AA91ZTV5</accession>
<dbReference type="InterPro" id="IPR011650">
    <property type="entry name" value="Peptidase_M20_dimer"/>
</dbReference>
<name>A0AA91ZTV5_9BACI</name>
<evidence type="ECO:0000259" key="3">
    <source>
        <dbReference type="Pfam" id="PF07687"/>
    </source>
</evidence>
<feature type="binding site" evidence="2">
    <location>
        <position position="108"/>
    </location>
    <ligand>
        <name>Mn(2+)</name>
        <dbReference type="ChEBI" id="CHEBI:29035"/>
        <label>2</label>
    </ligand>
</feature>
<protein>
    <submittedName>
        <fullName evidence="4">N-acyl-L-amino acid amidohydrolase</fullName>
    </submittedName>
</protein>
<dbReference type="SUPFAM" id="SSF53187">
    <property type="entry name" value="Zn-dependent exopeptidases"/>
    <property type="match status" value="1"/>
</dbReference>
<evidence type="ECO:0000256" key="1">
    <source>
        <dbReference type="ARBA" id="ARBA00022801"/>
    </source>
</evidence>
<dbReference type="GO" id="GO:0019877">
    <property type="term" value="P:diaminopimelate biosynthetic process"/>
    <property type="evidence" value="ECO:0007669"/>
    <property type="project" value="UniProtKB-ARBA"/>
</dbReference>
<feature type="binding site" evidence="2">
    <location>
        <position position="110"/>
    </location>
    <ligand>
        <name>Mn(2+)</name>
        <dbReference type="ChEBI" id="CHEBI:29035"/>
        <label>2</label>
    </ligand>
</feature>
<evidence type="ECO:0000313" key="4">
    <source>
        <dbReference type="EMBL" id="PED83201.1"/>
    </source>
</evidence>
<comment type="caution">
    <text evidence="4">The sequence shown here is derived from an EMBL/GenBank/DDBJ whole genome shotgun (WGS) entry which is preliminary data.</text>
</comment>
<keyword evidence="2" id="KW-0464">Manganese</keyword>
<organism evidence="4 5">
    <name type="scientific">Bacillus pseudomycoides</name>
    <dbReference type="NCBI Taxonomy" id="64104"/>
    <lineage>
        <taxon>Bacteria</taxon>
        <taxon>Bacillati</taxon>
        <taxon>Bacillota</taxon>
        <taxon>Bacilli</taxon>
        <taxon>Bacillales</taxon>
        <taxon>Bacillaceae</taxon>
        <taxon>Bacillus</taxon>
        <taxon>Bacillus cereus group</taxon>
    </lineage>
</organism>
<dbReference type="InterPro" id="IPR017439">
    <property type="entry name" value="Amidohydrolase"/>
</dbReference>
<keyword evidence="2" id="KW-0479">Metal-binding</keyword>
<dbReference type="SUPFAM" id="SSF55031">
    <property type="entry name" value="Bacterial exopeptidase dimerisation domain"/>
    <property type="match status" value="1"/>
</dbReference>
<dbReference type="Proteomes" id="UP000221020">
    <property type="component" value="Unassembled WGS sequence"/>
</dbReference>
<gene>
    <name evidence="4" type="ORF">CON65_08425</name>
</gene>
<dbReference type="PANTHER" id="PTHR11014">
    <property type="entry name" value="PEPTIDASE M20 FAMILY MEMBER"/>
    <property type="match status" value="1"/>
</dbReference>
<dbReference type="Gene3D" id="3.40.630.10">
    <property type="entry name" value="Zn peptidases"/>
    <property type="match status" value="1"/>
</dbReference>
<dbReference type="GO" id="GO:0046872">
    <property type="term" value="F:metal ion binding"/>
    <property type="evidence" value="ECO:0007669"/>
    <property type="project" value="UniProtKB-KW"/>
</dbReference>
<dbReference type="Pfam" id="PF01546">
    <property type="entry name" value="Peptidase_M20"/>
    <property type="match status" value="1"/>
</dbReference>
<dbReference type="RefSeq" id="WP_097895409.1">
    <property type="nucleotide sequence ID" value="NZ_NVOR01000021.1"/>
</dbReference>